<gene>
    <name evidence="3" type="ORF">LX66_0765</name>
</gene>
<accession>A0A562TE78</accession>
<sequence length="383" mass="41261">MSQPIKLSGTDLFDGERLLGAGKVLVLDADGTVLAITDKSAAGGDVQELDGLLCPGFVNAHCHLELSHMKGVVPEKTGLPAFLAAVMTQRGQAAPDPEAVMAAAEEEMWAQGIAAVGDICNNTATLARKQAGRLYYHSFVECMGFVDAAAAQRLEQSMAVYRQFRDINGPLHNCSLAPHAPYSVSATLFALLAGLPDNTPLTIHNQECAAEDELYRLKTGLFLDFYQRFGIDISGFRAGHPSSLQACLPYLAGSPLLLVHNTFTQEADIQAALQRRLPVYWCLCPLANLYIEGRLPDISLLRRLGCTLTLGTDSLASNHQLSIWAEIQVIRQHFPDIPLQEILQWATLNGARALGIAGRYGSFTPGARPGVVLAGDAACKRLL</sequence>
<dbReference type="Gene3D" id="3.20.20.140">
    <property type="entry name" value="Metal-dependent hydrolases"/>
    <property type="match status" value="1"/>
</dbReference>
<dbReference type="OrthoDB" id="9807210at2"/>
<proteinExistence type="predicted"/>
<dbReference type="Pfam" id="PF01979">
    <property type="entry name" value="Amidohydro_1"/>
    <property type="match status" value="1"/>
</dbReference>
<keyword evidence="1 3" id="KW-0378">Hydrolase</keyword>
<dbReference type="AlphaFoldDB" id="A0A562TE78"/>
<dbReference type="Proteomes" id="UP000316778">
    <property type="component" value="Unassembled WGS sequence"/>
</dbReference>
<feature type="domain" description="Amidohydrolase-related" evidence="2">
    <location>
        <begin position="53"/>
        <end position="369"/>
    </location>
</feature>
<name>A0A562TE78_CHIJA</name>
<evidence type="ECO:0000256" key="1">
    <source>
        <dbReference type="ARBA" id="ARBA00022801"/>
    </source>
</evidence>
<dbReference type="EMBL" id="VLLG01000002">
    <property type="protein sequence ID" value="TWI91396.1"/>
    <property type="molecule type" value="Genomic_DNA"/>
</dbReference>
<keyword evidence="4" id="KW-1185">Reference proteome</keyword>
<protein>
    <submittedName>
        <fullName evidence="3">Cytosine/adenosine deaminase-related metal-dependent hydrolase</fullName>
    </submittedName>
</protein>
<evidence type="ECO:0000313" key="3">
    <source>
        <dbReference type="EMBL" id="TWI91396.1"/>
    </source>
</evidence>
<dbReference type="PANTHER" id="PTHR43794">
    <property type="entry name" value="AMINOHYDROLASE SSNA-RELATED"/>
    <property type="match status" value="1"/>
</dbReference>
<dbReference type="RefSeq" id="WP_145710548.1">
    <property type="nucleotide sequence ID" value="NZ_BAAAFY010000001.1"/>
</dbReference>
<evidence type="ECO:0000313" key="4">
    <source>
        <dbReference type="Proteomes" id="UP000316778"/>
    </source>
</evidence>
<dbReference type="InterPro" id="IPR050287">
    <property type="entry name" value="MTA/SAH_deaminase"/>
</dbReference>
<dbReference type="SUPFAM" id="SSF51556">
    <property type="entry name" value="Metallo-dependent hydrolases"/>
    <property type="match status" value="1"/>
</dbReference>
<reference evidence="3 4" key="1">
    <citation type="journal article" date="2013" name="Stand. Genomic Sci.">
        <title>Genomic Encyclopedia of Type Strains, Phase I: The one thousand microbial genomes (KMG-I) project.</title>
        <authorList>
            <person name="Kyrpides N.C."/>
            <person name="Woyke T."/>
            <person name="Eisen J.A."/>
            <person name="Garrity G."/>
            <person name="Lilburn T.G."/>
            <person name="Beck B.J."/>
            <person name="Whitman W.B."/>
            <person name="Hugenholtz P."/>
            <person name="Klenk H.P."/>
        </authorList>
    </citation>
    <scope>NUCLEOTIDE SEQUENCE [LARGE SCALE GENOMIC DNA]</scope>
    <source>
        <strain evidence="3 4">DSM 13484</strain>
    </source>
</reference>
<dbReference type="InterPro" id="IPR032466">
    <property type="entry name" value="Metal_Hydrolase"/>
</dbReference>
<comment type="caution">
    <text evidence="3">The sequence shown here is derived from an EMBL/GenBank/DDBJ whole genome shotgun (WGS) entry which is preliminary data.</text>
</comment>
<dbReference type="InterPro" id="IPR006680">
    <property type="entry name" value="Amidohydro-rel"/>
</dbReference>
<organism evidence="3 4">
    <name type="scientific">Chitinophaga japonensis</name>
    <name type="common">Flexibacter japonensis</name>
    <dbReference type="NCBI Taxonomy" id="104662"/>
    <lineage>
        <taxon>Bacteria</taxon>
        <taxon>Pseudomonadati</taxon>
        <taxon>Bacteroidota</taxon>
        <taxon>Chitinophagia</taxon>
        <taxon>Chitinophagales</taxon>
        <taxon>Chitinophagaceae</taxon>
        <taxon>Chitinophaga</taxon>
    </lineage>
</organism>
<evidence type="ECO:0000259" key="2">
    <source>
        <dbReference type="Pfam" id="PF01979"/>
    </source>
</evidence>
<dbReference type="GO" id="GO:0016787">
    <property type="term" value="F:hydrolase activity"/>
    <property type="evidence" value="ECO:0007669"/>
    <property type="project" value="UniProtKB-KW"/>
</dbReference>
<dbReference type="PANTHER" id="PTHR43794:SF11">
    <property type="entry name" value="AMIDOHYDROLASE-RELATED DOMAIN-CONTAINING PROTEIN"/>
    <property type="match status" value="1"/>
</dbReference>